<name>A0ABV9GRH2_9BACL</name>
<evidence type="ECO:0000313" key="2">
    <source>
        <dbReference type="Proteomes" id="UP001596022"/>
    </source>
</evidence>
<organism evidence="1 2">
    <name type="scientific">Camelliibacillus cellulosilyticus</name>
    <dbReference type="NCBI Taxonomy" id="2174486"/>
    <lineage>
        <taxon>Bacteria</taxon>
        <taxon>Bacillati</taxon>
        <taxon>Bacillota</taxon>
        <taxon>Bacilli</taxon>
        <taxon>Bacillales</taxon>
        <taxon>Sporolactobacillaceae</taxon>
        <taxon>Camelliibacillus</taxon>
    </lineage>
</organism>
<keyword evidence="2" id="KW-1185">Reference proteome</keyword>
<reference evidence="2" key="1">
    <citation type="journal article" date="2019" name="Int. J. Syst. Evol. Microbiol.">
        <title>The Global Catalogue of Microorganisms (GCM) 10K type strain sequencing project: providing services to taxonomists for standard genome sequencing and annotation.</title>
        <authorList>
            <consortium name="The Broad Institute Genomics Platform"/>
            <consortium name="The Broad Institute Genome Sequencing Center for Infectious Disease"/>
            <person name="Wu L."/>
            <person name="Ma J."/>
        </authorList>
    </citation>
    <scope>NUCLEOTIDE SEQUENCE [LARGE SCALE GENOMIC DNA]</scope>
    <source>
        <strain evidence="2">CGMCC 1.16306</strain>
    </source>
</reference>
<accession>A0ABV9GRH2</accession>
<proteinExistence type="predicted"/>
<protein>
    <submittedName>
        <fullName evidence="1">Thiol-disulfide oxidoreductase DCC family protein</fullName>
    </submittedName>
</protein>
<dbReference type="Proteomes" id="UP001596022">
    <property type="component" value="Unassembled WGS sequence"/>
</dbReference>
<gene>
    <name evidence="1" type="ORF">ACFO4N_12575</name>
</gene>
<dbReference type="Pfam" id="PF04134">
    <property type="entry name" value="DCC1-like"/>
    <property type="match status" value="1"/>
</dbReference>
<sequence>MSATTTHSPDIHAIVLFDGVCNLCNKSVQFIINRDRKGYFLFSSLQSPTAKGLLDTYRIQSPSLSTIILIEKDQFYTESTAVLRICKRLNGLWKGLYLFIIVPKVVRDGVYRWIAKRRYKFFGKRDTCMVPTQENQRRFL</sequence>
<dbReference type="InterPro" id="IPR007263">
    <property type="entry name" value="DCC1-like"/>
</dbReference>
<dbReference type="PANTHER" id="PTHR33639">
    <property type="entry name" value="THIOL-DISULFIDE OXIDOREDUCTASE DCC"/>
    <property type="match status" value="1"/>
</dbReference>
<dbReference type="RefSeq" id="WP_376846639.1">
    <property type="nucleotide sequence ID" value="NZ_JBHSFW010000009.1"/>
</dbReference>
<dbReference type="EMBL" id="JBHSFW010000009">
    <property type="protein sequence ID" value="MFC4619548.1"/>
    <property type="molecule type" value="Genomic_DNA"/>
</dbReference>
<evidence type="ECO:0000313" key="1">
    <source>
        <dbReference type="EMBL" id="MFC4619548.1"/>
    </source>
</evidence>
<dbReference type="PANTHER" id="PTHR33639:SF2">
    <property type="entry name" value="DUF393 DOMAIN-CONTAINING PROTEIN"/>
    <property type="match status" value="1"/>
</dbReference>
<comment type="caution">
    <text evidence="1">The sequence shown here is derived from an EMBL/GenBank/DDBJ whole genome shotgun (WGS) entry which is preliminary data.</text>
</comment>
<dbReference type="InterPro" id="IPR052927">
    <property type="entry name" value="DCC_oxidoreductase"/>
</dbReference>